<dbReference type="SUPFAM" id="SSF52540">
    <property type="entry name" value="P-loop containing nucleoside triphosphate hydrolases"/>
    <property type="match status" value="4"/>
</dbReference>
<keyword evidence="18" id="KW-1185">Reference proteome</keyword>
<feature type="compositionally biased region" description="Polar residues" evidence="15">
    <location>
        <begin position="141"/>
        <end position="157"/>
    </location>
</feature>
<feature type="compositionally biased region" description="Basic and acidic residues" evidence="15">
    <location>
        <begin position="1658"/>
        <end position="1680"/>
    </location>
</feature>
<dbReference type="InterPro" id="IPR042219">
    <property type="entry name" value="AAA_lid_11_sf"/>
</dbReference>
<dbReference type="InterPro" id="IPR041228">
    <property type="entry name" value="Dynein_C"/>
</dbReference>
<dbReference type="Gene3D" id="1.10.8.710">
    <property type="match status" value="1"/>
</dbReference>
<feature type="coiled-coil region" evidence="14">
    <location>
        <begin position="3089"/>
        <end position="3178"/>
    </location>
</feature>
<protein>
    <submittedName>
        <fullName evidence="17">Dynein beta chain, ciliary</fullName>
    </submittedName>
</protein>
<dbReference type="InterPro" id="IPR042222">
    <property type="entry name" value="Dynein_2_N"/>
</dbReference>
<evidence type="ECO:0000256" key="1">
    <source>
        <dbReference type="ARBA" id="ARBA00004430"/>
    </source>
</evidence>
<keyword evidence="8" id="KW-0243">Dynein</keyword>
<dbReference type="Pfam" id="PF18199">
    <property type="entry name" value="Dynein_C"/>
    <property type="match status" value="1"/>
</dbReference>
<evidence type="ECO:0000313" key="18">
    <source>
        <dbReference type="Proteomes" id="UP001281761"/>
    </source>
</evidence>
<evidence type="ECO:0000256" key="8">
    <source>
        <dbReference type="ARBA" id="ARBA00023017"/>
    </source>
</evidence>
<keyword evidence="10" id="KW-0969">Cilium</keyword>
<feature type="coiled-coil region" evidence="14">
    <location>
        <begin position="3330"/>
        <end position="3385"/>
    </location>
</feature>
<dbReference type="Gene3D" id="1.10.472.130">
    <property type="match status" value="1"/>
</dbReference>
<dbReference type="Pfam" id="PF12780">
    <property type="entry name" value="AAA_8"/>
    <property type="match status" value="1"/>
</dbReference>
<dbReference type="Pfam" id="PF12774">
    <property type="entry name" value="AAA_6"/>
    <property type="match status" value="1"/>
</dbReference>
<dbReference type="InterPro" id="IPR024317">
    <property type="entry name" value="Dynein_heavy_chain_D4_dom"/>
</dbReference>
<dbReference type="Gene3D" id="1.20.1270.280">
    <property type="match status" value="1"/>
</dbReference>
<dbReference type="Gene3D" id="1.10.8.1220">
    <property type="match status" value="1"/>
</dbReference>
<evidence type="ECO:0000256" key="5">
    <source>
        <dbReference type="ARBA" id="ARBA00022737"/>
    </source>
</evidence>
<evidence type="ECO:0000256" key="11">
    <source>
        <dbReference type="ARBA" id="ARBA00023175"/>
    </source>
</evidence>
<comment type="subcellular location">
    <subcellularLocation>
        <location evidence="1">Cytoplasm</location>
        <location evidence="1">Cytoskeleton</location>
        <location evidence="1">Cilium axoneme</location>
    </subcellularLocation>
</comment>
<dbReference type="InterPro" id="IPR043157">
    <property type="entry name" value="Dynein_AAA1S"/>
</dbReference>
<evidence type="ECO:0000259" key="16">
    <source>
        <dbReference type="SMART" id="SM00382"/>
    </source>
</evidence>
<dbReference type="Gene3D" id="3.10.490.20">
    <property type="match status" value="1"/>
</dbReference>
<keyword evidence="4" id="KW-0493">Microtubule</keyword>
<evidence type="ECO:0000256" key="14">
    <source>
        <dbReference type="SAM" id="Coils"/>
    </source>
</evidence>
<dbReference type="InterPro" id="IPR043160">
    <property type="entry name" value="Dynein_C_barrel"/>
</dbReference>
<dbReference type="SMART" id="SM00382">
    <property type="entry name" value="AAA"/>
    <property type="match status" value="2"/>
</dbReference>
<keyword evidence="9 14" id="KW-0175">Coiled coil</keyword>
<dbReference type="InterPro" id="IPR042228">
    <property type="entry name" value="Dynein_linker_3"/>
</dbReference>
<evidence type="ECO:0000256" key="2">
    <source>
        <dbReference type="ARBA" id="ARBA00008887"/>
    </source>
</evidence>
<evidence type="ECO:0000313" key="17">
    <source>
        <dbReference type="EMBL" id="KAK2951927.1"/>
    </source>
</evidence>
<keyword evidence="3" id="KW-0963">Cytoplasm</keyword>
<keyword evidence="12" id="KW-0206">Cytoskeleton</keyword>
<dbReference type="InterPro" id="IPR013602">
    <property type="entry name" value="Dynein_heavy_linker"/>
</dbReference>
<reference evidence="17 18" key="1">
    <citation type="journal article" date="2022" name="bioRxiv">
        <title>Genomics of Preaxostyla Flagellates Illuminates Evolutionary Transitions and the Path Towards Mitochondrial Loss.</title>
        <authorList>
            <person name="Novak L.V.F."/>
            <person name="Treitli S.C."/>
            <person name="Pyrih J."/>
            <person name="Halakuc P."/>
            <person name="Pipaliya S.V."/>
            <person name="Vacek V."/>
            <person name="Brzon O."/>
            <person name="Soukal P."/>
            <person name="Eme L."/>
            <person name="Dacks J.B."/>
            <person name="Karnkowska A."/>
            <person name="Elias M."/>
            <person name="Hampl V."/>
        </authorList>
    </citation>
    <scope>NUCLEOTIDE SEQUENCE [LARGE SCALE GENOMIC DNA]</scope>
    <source>
        <strain evidence="17">NAU3</strain>
        <tissue evidence="17">Gut</tissue>
    </source>
</reference>
<dbReference type="Gene3D" id="1.20.920.20">
    <property type="match status" value="1"/>
</dbReference>
<keyword evidence="7" id="KW-0067">ATP-binding</keyword>
<dbReference type="InterPro" id="IPR004273">
    <property type="entry name" value="Dynein_heavy_D6_P-loop"/>
</dbReference>
<dbReference type="Pfam" id="PF17857">
    <property type="entry name" value="AAA_lid_1"/>
    <property type="match status" value="1"/>
</dbReference>
<evidence type="ECO:0000256" key="3">
    <source>
        <dbReference type="ARBA" id="ARBA00022490"/>
    </source>
</evidence>
<dbReference type="Gene3D" id="3.20.180.20">
    <property type="entry name" value="Dynein heavy chain, N-terminal domain 2"/>
    <property type="match status" value="1"/>
</dbReference>
<dbReference type="Proteomes" id="UP001281761">
    <property type="component" value="Unassembled WGS sequence"/>
</dbReference>
<keyword evidence="11" id="KW-0505">Motor protein</keyword>
<dbReference type="InterPro" id="IPR041658">
    <property type="entry name" value="AAA_lid_11"/>
</dbReference>
<keyword evidence="13" id="KW-0966">Cell projection</keyword>
<evidence type="ECO:0000256" key="12">
    <source>
        <dbReference type="ARBA" id="ARBA00023212"/>
    </source>
</evidence>
<dbReference type="InterPro" id="IPR041466">
    <property type="entry name" value="Dynein_AAA5_ext"/>
</dbReference>
<feature type="coiled-coil region" evidence="14">
    <location>
        <begin position="3632"/>
        <end position="3663"/>
    </location>
</feature>
<dbReference type="InterPro" id="IPR035706">
    <property type="entry name" value="AAA_9"/>
</dbReference>
<dbReference type="Gene3D" id="1.20.140.100">
    <property type="entry name" value="Dynein heavy chain, N-terminal domain 2"/>
    <property type="match status" value="1"/>
</dbReference>
<dbReference type="Pfam" id="PF12781">
    <property type="entry name" value="AAA_9"/>
    <property type="match status" value="1"/>
</dbReference>
<dbReference type="Pfam" id="PF08385">
    <property type="entry name" value="DHC_N1"/>
    <property type="match status" value="1"/>
</dbReference>
<dbReference type="Gene3D" id="1.20.58.1120">
    <property type="match status" value="1"/>
</dbReference>
<keyword evidence="5" id="KW-0677">Repeat</keyword>
<evidence type="ECO:0000256" key="9">
    <source>
        <dbReference type="ARBA" id="ARBA00023054"/>
    </source>
</evidence>
<dbReference type="InterPro" id="IPR041589">
    <property type="entry name" value="DNAH3_AAA_lid_1"/>
</dbReference>
<feature type="region of interest" description="Disordered" evidence="15">
    <location>
        <begin position="130"/>
        <end position="157"/>
    </location>
</feature>
<feature type="domain" description="AAA+ ATPase" evidence="16">
    <location>
        <begin position="1908"/>
        <end position="2043"/>
    </location>
</feature>
<dbReference type="InterPro" id="IPR027417">
    <property type="entry name" value="P-loop_NTPase"/>
</dbReference>
<dbReference type="Pfam" id="PF17852">
    <property type="entry name" value="Dynein_AAA_lid"/>
    <property type="match status" value="1"/>
</dbReference>
<feature type="region of interest" description="Disordered" evidence="15">
    <location>
        <begin position="1653"/>
        <end position="1690"/>
    </location>
</feature>
<dbReference type="InterPro" id="IPR013594">
    <property type="entry name" value="Dynein_heavy_tail"/>
</dbReference>
<proteinExistence type="inferred from homology"/>
<sequence length="4524" mass="517896">MDHRAQAINDFLEFRDAKILIVYTSAKDEMFASTTFPDAMKKKAVYFVKTKDVLQPDDMNKEVFVNDLAAQPIEQLNLLLEEVFLPMAKNHQKAQPIPEVIAQDVVQNFNKLSAETQVLVGRTKGQTLLSLPQLPPQSSQTDDYTGRSVSPLESQETPDVRTLSKEFIHSIESSVIEWSYQIKAVIDQNISQAFTSGKNPSPTAEIEFWQKKENNLTAIMEQLESLPFRRIGVILERLKNSYFPAYRTIYEDTAEALTVASDTVRYLETLLPHLEMFSLDATEFQEIPKMYTPILHTILLIWMNAANLRTPSFLTTIIKEVGNDLIEMVRQHADSSSVFKQEPGDVLPRLEEVIDAIKKWKKAVHSHAAFSAKKIPSAPWKIDNDLVFSRIEVVLVRINELKKIVTSFVSFFRMEKIEMGGPKGEELSQRLMAIYEEFQQMYDQFQQSTYDCLDPEDTEFTKDAQLYKEKSRRWERRISSIVAESLESEQSAVGAFKTIDSFDELLSNEEARNDMQLKVQKLFDLFGQEVIDTQKTFNANKDHPPNFLNLPPLAGRIWWVRSLCNRIEPSMEAFISHEPELMESVKGQETLAQFKSLMDCLNKYETDSYYAWSEEIEKQTTDKLDLPLLKKEEDPNAETAQYFRISVNFDPVLVALLREVRYLKSVGIPVPQTAESIFSQSEVFQNYTGSLTSVVERFNWLVDNILPEEEPLIRNQMEVALQQLEPGFAQLNWKSEGVPAYLTQIDESVGAVYNKLNAAHANLKEIATKFKTWATPMFKRDPKDRKMINPQDVNDKIKARIEEIKRGGEEIHKLVQQSKEIFENPTDEDLWKDYLNLISRLIIEGLSRVIRVSLEHLLRMMQSSQDDPMFEISLQLIDDGAPPEEEVKGKKVKKQSDTPIGNLLLEFVPSVKQDAETEGSLRNIVKKWLDGFFQASFVIHQLDPDQGENYLVEMESNLALQALREKVMSTVETSITVLAELQNQFNDISFLWEKKIDPTFEIFLQEGPQVETFLKGALRSLVEKKASDDEKKQQQQQQTGKGKGKAKQEIQEDDGIYHTSLADYESEVKLLQKLTEKVLVMNENSRFKWLKGDAKKGKQSVLKLIDRWSNKYITHLQNTISSSLDDLSSFIDKVNTALKRDFTQETLYEALEVLNELRIRTEKTDAMFGPLLDTVALLKKFNINMDSATLQKLEDLPIAWNRLKRSSYNVKDNLQPMIAKERTVVQAQMDAFHIHVADFREKFRQAEMFNFSTPPDQAYNQMDDTFQAILLLEKQAADIQSREEMLEITKHEYDLIPECKVDLLMLKGLWDTIDMIIAQLDEWKKTVWEKIDTNTIDEKFKAFAKEVRTLPKPVRAWKIYNELDATMKTFSSLMPLVSQLRSPSMRAHHWKEVMQLCGKEFTIGPDFTLQSMVDLELHKIADDVNEVVEKAGKEQIIEKFLKDIDKTWSSLDLVFTQHGRTGHFILGGLDDVITQLEEDQVKVSNNMAQKHVANFLADLQTWQTKLSVVDQVLTIWLEVQTTWENLENIFIGSADIKSQLPEDAERFVMINDEWIEMMNESVKVPNTVECCNREGLYTKFKRLQDMLSLCEKSLQIYLETKRRAFPRFYFLSAADLLNILSEGANPHAVMHHMPKLYDNIRKFIFKKKELTPEEEEEEKRYQEEKKRKKEEAEAAGKPLDDAELADEPGRGYTNTIIGMISKEGEEVPWPSPVDCTGTVEEWLNQTVDGMRAALRTHLGDGVSSFEETTQDQFIFSVCAQIALVTGSIFWNTEVVMAFESLEEGNENALKDYNKKQQQRLNILVQKTQTQLSKLDRQKLMTVITLDVHARDVVANLIRDKVENSQQFAWVSQLRLTWDEDSQSCKCFICDAKFDYSYEYLGNTSRLVVTPLTDRCYITLTQALHLIMGGSPAGPAGTGKTETVKDLGRSLAVMTYVFNCSEQMDYQSLGNIFKGLASSGAWGCFDEFNRISVEVLSVVASQVKSILDGIRAGNPRFDFLNEDISLIPTCGIFITMNPGYAGRTELPENLKALFRPVSMVVPDFLLICEIMLMAEGFLDARELAKKFTTLYSLNKELLSKQDHYDWGLRAIKSVLVVAGSLKRADPELPEEVILMRALRDFNLPKIVTEDVEVFMGLIGDLFPKQQAPRKINPNLEKAIKTVTIKNKLVPEENFILKVVQLQELLDVRHSVFIIGPPGSSKTQVWKMLARAQDHLGAKCVTPDINPKAVSNHELFGYQTPSTREWHDGLFSSIMRDLAEVPDQEPKWIILDGDIDPMWIESLNTVMDDNKILTLASNERIPLHPWMRLLFEIGHIKYGSPATVSRAGILFINETDVGWNPYVQCWIERQENPSLRNTLVVLFDRYVGPSLTYIKKNFKHIVPTFDFSMVSTLCSILELLITPKVAQMDKDVIEQFFVFACIWSFGSALLVDQVRDCRVEFNKWWKSEWKTIKFPEAGTVFDYYLDAETVKWTPWTELVPEYEHDPELPLPSILVPTVETVRTQYWMDQFFELGRPVLLCGGAGSGKTMLIKNRLKALPQDRYMNVSMNFNFQTDSRDLQLILEQPLIKIGRRFGPPNNKRLIFFIDDLNMPEVDLYGTQAPHTLMRMHIDYHHWYDRQKMFPKEVVDCQYVCAMNPTTGSFNIDPRLQRHFVVFGVTFPEPDNIKRILSTLLEGHFAQQGFTSNIQRTVPKIVNGMMELHKRVGQTFLPTAIKFHYQFNLRDLANILGGLQQAVPELIKNPIQLCRMWRHESERVYSDRLVSFDEMKTFDNHMEQVLDANFSDVGDRESRAARPLCFSPFSQGYGTRSYNEISGGLDGLKKILEESLDQYNEANATMDLVLFEDAMNHVARIARIIDRPSGHAMLVGVGGSGKQSLARLASFIQNYDVFQITISSTYGISELKEDLKLLFNKAGLKDQQTVWLFTDTQIVHEGFLIYINDILSSGWVADLFVTEEIDQIVGAVTTDTKASGVPPTRDNCLNFFIDRVKNNLHLILCFSPVGDAFRQRARKFPGLCSSTSIDWFHPWPQEALLSVARRFLADVELGSDEEKEAVCQFMAYTNLTVNEVSEHFLASERRYNYTTPKSFLELINLYKNMLESKRNEIEKKIERFDNGLIKLEDTSKQVAELQDRLVREQKVVEQKQQDADALLERVGQETVVVEEEQKIATVEEEKANVIAREVSIQEQDCQTELARAEPAIIEAEAALNTLNKPNLTELKSLASPPPDVMDVGATVMILMSPPSGVIKDLSWNNVKKFMGQVDKFLDSLITFDKDHIPPANLKAVQPYVDKESFNGDAIAKKSVAAAGLCRWVVNIVKYYYIYQEVQPKREKLAEAQATLAEAKTKLEAVQSKVAKLNKKLQTLTDEFQAATDEKNRVIAQAQETQNKLDLAHRLVNGLASEAVRWRENVDAFKKQETTLVGDVLLASAFISYVGPFTKKYRVDLLENKWIPFMKKNNIPLSDGIDVLHLLTDDAQIAQWNNEGLPTDRLSTENAVIVTTCERWPLLIDPQLQGIQWIRNKFAEDLTVIRMGAHRYLDNLEACIQNGDVLMFENLGETMEAVIDPVIGRNLIRKGKSIRVKIGDKTIDYDPKFKLILQTKLSNPHYRPEIQAQTTLINFTVTEEGLEDQLLALVVKREKPELEQLKADLMQQQNEFKIRLKELEDSLLANLTNATGDILANVELIEGLETTKKTAEEIKEKVALAKVTEADLNKTREAYRPVAARASLIYFLINDLWKIDHMYQFSLKAFQVVFYKAMDDAAESEELPERVAALVDSVTWTTFCYVNRALFVKHKLIFVTQLAIRICRRNNTIDTEQLDYLLRGSKMYGQASPIEWLTDSNWAAVWALKELEGFKTLPSDIEGSQKRWKEWCDHETPETEKLPQEWKNKSTFEKLCVIRALRSDRMTTAIEGWIEEVLGKRFVDPTPFKMEDSFKETSPHAPMFFILSAGIDPVKDVETLGKKLGFTTLNGKFKLVSMGQGQEPIAEEYIDRAAKEGTWVMLENLHLMSKWLVVCEKKLESFAENAQESSRVFLSAEPSVDENRMIPQGILQNAIKVTNEPPLGMKANMRRAWACFDQDFLDMCSKQNEFKSILFALCFFHGAILERKKFGPQGWNINYPFNLGDLTISASVLYNYLENNTKIPWVDLRYMFGEIMYGGHISDDLDRRLCRTYLEVIMKEDLFNGMELGPGFPEPPPSSYEEYQQYIEEALPPESPYMFGLHPNAEIGFLTEQADNLFLTILSLQPRDSGGEGGTTPEEKVGKFIEELLQNLPDNFDMLELYGKVQERTPYVSVCLQECDRMNILLDELRLSMKELALGLKGDLSMSQAMENLMNSIFMDEVPGSWAAKAYPSLKTLPAWVADLQERIKQLQEWSLDLNLPKSVWLPGLFNPQSFLTAVMQVMSRKNQWPLDKMSLQTDVTRKTMEDLASAPREGAYIHGLCIEGARLDPKTGFLAESLLKELRPLVPIIFVRAVPIDKKDSKDIYHCPVYRTRRRGPTYVWEFTLKTKLPESKWVLAGVALLLDSD</sequence>
<dbReference type="Gene3D" id="3.40.50.300">
    <property type="entry name" value="P-loop containing nucleotide triphosphate hydrolases"/>
    <property type="match status" value="5"/>
</dbReference>
<dbReference type="Pfam" id="PF08393">
    <property type="entry name" value="DHC_N2"/>
    <property type="match status" value="1"/>
</dbReference>
<evidence type="ECO:0000256" key="10">
    <source>
        <dbReference type="ARBA" id="ARBA00023069"/>
    </source>
</evidence>
<dbReference type="InterPro" id="IPR026983">
    <property type="entry name" value="DHC"/>
</dbReference>
<dbReference type="InterPro" id="IPR003593">
    <property type="entry name" value="AAA+_ATPase"/>
</dbReference>
<dbReference type="InterPro" id="IPR035699">
    <property type="entry name" value="AAA_6"/>
</dbReference>
<gene>
    <name evidence="17" type="ORF">BLNAU_13164</name>
</gene>
<dbReference type="Gene3D" id="1.10.8.720">
    <property type="entry name" value="Region D6 of dynein motor"/>
    <property type="match status" value="1"/>
</dbReference>
<dbReference type="Pfam" id="PF12777">
    <property type="entry name" value="MT"/>
    <property type="match status" value="1"/>
</dbReference>
<comment type="similarity">
    <text evidence="2">Belongs to the dynein heavy chain family.</text>
</comment>
<dbReference type="InterPro" id="IPR024743">
    <property type="entry name" value="Dynein_HC_stalk"/>
</dbReference>
<dbReference type="Gene3D" id="1.20.920.30">
    <property type="match status" value="1"/>
</dbReference>
<dbReference type="PANTHER" id="PTHR45703:SF8">
    <property type="entry name" value="DYNEINS HEAVY CHAIN"/>
    <property type="match status" value="1"/>
</dbReference>
<organism evidence="17 18">
    <name type="scientific">Blattamonas nauphoetae</name>
    <dbReference type="NCBI Taxonomy" id="2049346"/>
    <lineage>
        <taxon>Eukaryota</taxon>
        <taxon>Metamonada</taxon>
        <taxon>Preaxostyla</taxon>
        <taxon>Oxymonadida</taxon>
        <taxon>Blattamonas</taxon>
    </lineage>
</organism>
<dbReference type="Pfam" id="PF03028">
    <property type="entry name" value="Dynein_heavy"/>
    <property type="match status" value="1"/>
</dbReference>
<feature type="domain" description="AAA+ ATPase" evidence="16">
    <location>
        <begin position="2511"/>
        <end position="2656"/>
    </location>
</feature>
<dbReference type="Gene3D" id="1.10.287.2620">
    <property type="match status" value="1"/>
</dbReference>
<dbReference type="Pfam" id="PF18198">
    <property type="entry name" value="AAA_lid_11"/>
    <property type="match status" value="1"/>
</dbReference>
<dbReference type="Pfam" id="PF12775">
    <property type="entry name" value="AAA_7"/>
    <property type="match status" value="1"/>
</dbReference>
<evidence type="ECO:0000256" key="4">
    <source>
        <dbReference type="ARBA" id="ARBA00022701"/>
    </source>
</evidence>
<evidence type="ECO:0000256" key="6">
    <source>
        <dbReference type="ARBA" id="ARBA00022741"/>
    </source>
</evidence>
<dbReference type="Gene3D" id="6.10.140.1060">
    <property type="match status" value="1"/>
</dbReference>
<name>A0ABQ9XMT5_9EUKA</name>
<feature type="region of interest" description="Disordered" evidence="15">
    <location>
        <begin position="1025"/>
        <end position="1050"/>
    </location>
</feature>
<evidence type="ECO:0000256" key="7">
    <source>
        <dbReference type="ARBA" id="ARBA00022840"/>
    </source>
</evidence>
<dbReference type="EMBL" id="JARBJD010000111">
    <property type="protein sequence ID" value="KAK2951927.1"/>
    <property type="molecule type" value="Genomic_DNA"/>
</dbReference>
<feature type="compositionally biased region" description="Low complexity" evidence="15">
    <location>
        <begin position="130"/>
        <end position="140"/>
    </location>
</feature>
<evidence type="ECO:0000256" key="13">
    <source>
        <dbReference type="ARBA" id="ARBA00023273"/>
    </source>
</evidence>
<accession>A0ABQ9XMT5</accession>
<evidence type="ECO:0000256" key="15">
    <source>
        <dbReference type="SAM" id="MobiDB-lite"/>
    </source>
</evidence>
<dbReference type="PANTHER" id="PTHR45703">
    <property type="entry name" value="DYNEIN HEAVY CHAIN"/>
    <property type="match status" value="1"/>
</dbReference>
<comment type="caution">
    <text evidence="17">The sequence shown here is derived from an EMBL/GenBank/DDBJ whole genome shotgun (WGS) entry which is preliminary data.</text>
</comment>
<keyword evidence="6" id="KW-0547">Nucleotide-binding</keyword>